<dbReference type="InterPro" id="IPR000847">
    <property type="entry name" value="LysR_HTH_N"/>
</dbReference>
<keyword evidence="2" id="KW-0805">Transcription regulation</keyword>
<comment type="caution">
    <text evidence="6">The sequence shown here is derived from an EMBL/GenBank/DDBJ whole genome shotgun (WGS) entry which is preliminary data.</text>
</comment>
<evidence type="ECO:0000313" key="7">
    <source>
        <dbReference type="Proteomes" id="UP000027466"/>
    </source>
</evidence>
<keyword evidence="4" id="KW-0804">Transcription</keyword>
<evidence type="ECO:0000256" key="2">
    <source>
        <dbReference type="ARBA" id="ARBA00023015"/>
    </source>
</evidence>
<evidence type="ECO:0000256" key="3">
    <source>
        <dbReference type="ARBA" id="ARBA00023125"/>
    </source>
</evidence>
<reference evidence="6 7" key="1">
    <citation type="submission" date="2014-03" db="EMBL/GenBank/DDBJ databases">
        <title>Draft Genome Sequences of Four Burkholderia Strains.</title>
        <authorList>
            <person name="Liu X.Y."/>
            <person name="Li C.X."/>
            <person name="Xu J.H."/>
        </authorList>
    </citation>
    <scope>NUCLEOTIDE SEQUENCE [LARGE SCALE GENOMIC DNA]</scope>
    <source>
        <strain evidence="6 7">DSM 50014</strain>
    </source>
</reference>
<proteinExistence type="inferred from homology"/>
<dbReference type="PRINTS" id="PR00039">
    <property type="entry name" value="HTHLYSR"/>
</dbReference>
<evidence type="ECO:0000256" key="1">
    <source>
        <dbReference type="ARBA" id="ARBA00009437"/>
    </source>
</evidence>
<evidence type="ECO:0000259" key="5">
    <source>
        <dbReference type="PROSITE" id="PS50931"/>
    </source>
</evidence>
<dbReference type="GO" id="GO:0005829">
    <property type="term" value="C:cytosol"/>
    <property type="evidence" value="ECO:0007669"/>
    <property type="project" value="TreeGrafter"/>
</dbReference>
<dbReference type="Gene3D" id="3.40.190.290">
    <property type="match status" value="1"/>
</dbReference>
<dbReference type="FunFam" id="1.10.10.10:FF:000001">
    <property type="entry name" value="LysR family transcriptional regulator"/>
    <property type="match status" value="1"/>
</dbReference>
<dbReference type="InterPro" id="IPR005119">
    <property type="entry name" value="LysR_subst-bd"/>
</dbReference>
<keyword evidence="3" id="KW-0238">DNA-binding</keyword>
<accession>A0A069PQ96</accession>
<dbReference type="SUPFAM" id="SSF53850">
    <property type="entry name" value="Periplasmic binding protein-like II"/>
    <property type="match status" value="1"/>
</dbReference>
<dbReference type="InterPro" id="IPR036390">
    <property type="entry name" value="WH_DNA-bd_sf"/>
</dbReference>
<evidence type="ECO:0000256" key="4">
    <source>
        <dbReference type="ARBA" id="ARBA00023163"/>
    </source>
</evidence>
<sequence length="308" mass="33195">MEIRQLQYFLKIVEAGTLSRAAISMSVGQPVLSRAIKSLEDEFGTPLFHRTGRGVVLSRAGKLLEQHARVVLDAVGHAEFEINALSVAPAERVVVGLPPSVGAVLTAPLVRQFSRELPNSALGIVEGFSGYMLEWLLSGQVDVAILYNAPRLRTLATDPLVTDEIFLLGPANDPANVGDGPVQAARLAGIPMILPTLPHGLRVLFDQVLSKAGASPTVQLEINAMPSTLSLVEAGVGYTILSYSCVHAQVTSGKIRCWRIVQPTMTRSLVVATSTKHPVTREARLLMRMIRKQIDRLVDEGCWAPAGL</sequence>
<name>A0A069PQ96_9BURK</name>
<dbReference type="PANTHER" id="PTHR30419">
    <property type="entry name" value="HTH-TYPE TRANSCRIPTIONAL REGULATOR YBHD"/>
    <property type="match status" value="1"/>
</dbReference>
<comment type="similarity">
    <text evidence="1">Belongs to the LysR transcriptional regulatory family.</text>
</comment>
<dbReference type="Pfam" id="PF03466">
    <property type="entry name" value="LysR_substrate"/>
    <property type="match status" value="1"/>
</dbReference>
<dbReference type="CDD" id="cd08433">
    <property type="entry name" value="PBP2_Nac"/>
    <property type="match status" value="1"/>
</dbReference>
<gene>
    <name evidence="6" type="ORF">BG61_06425</name>
</gene>
<dbReference type="Pfam" id="PF00126">
    <property type="entry name" value="HTH_1"/>
    <property type="match status" value="1"/>
</dbReference>
<feature type="domain" description="HTH lysR-type" evidence="5">
    <location>
        <begin position="1"/>
        <end position="58"/>
    </location>
</feature>
<dbReference type="RefSeq" id="WP_035938536.1">
    <property type="nucleotide sequence ID" value="NZ_CADFFX010000017.1"/>
</dbReference>
<dbReference type="GO" id="GO:0003677">
    <property type="term" value="F:DNA binding"/>
    <property type="evidence" value="ECO:0007669"/>
    <property type="project" value="UniProtKB-KW"/>
</dbReference>
<keyword evidence="7" id="KW-1185">Reference proteome</keyword>
<dbReference type="EMBL" id="JFHC01000013">
    <property type="protein sequence ID" value="KDR42775.1"/>
    <property type="molecule type" value="Genomic_DNA"/>
</dbReference>
<dbReference type="Proteomes" id="UP000027466">
    <property type="component" value="Unassembled WGS sequence"/>
</dbReference>
<dbReference type="InterPro" id="IPR050950">
    <property type="entry name" value="HTH-type_LysR_regulators"/>
</dbReference>
<evidence type="ECO:0000313" key="6">
    <source>
        <dbReference type="EMBL" id="KDR42775.1"/>
    </source>
</evidence>
<dbReference type="AlphaFoldDB" id="A0A069PQ96"/>
<organism evidence="6 7">
    <name type="scientific">Caballeronia glathei</name>
    <dbReference type="NCBI Taxonomy" id="60547"/>
    <lineage>
        <taxon>Bacteria</taxon>
        <taxon>Pseudomonadati</taxon>
        <taxon>Pseudomonadota</taxon>
        <taxon>Betaproteobacteria</taxon>
        <taxon>Burkholderiales</taxon>
        <taxon>Burkholderiaceae</taxon>
        <taxon>Caballeronia</taxon>
    </lineage>
</organism>
<dbReference type="PROSITE" id="PS50931">
    <property type="entry name" value="HTH_LYSR"/>
    <property type="match status" value="1"/>
</dbReference>
<dbReference type="Gene3D" id="1.10.10.10">
    <property type="entry name" value="Winged helix-like DNA-binding domain superfamily/Winged helix DNA-binding domain"/>
    <property type="match status" value="1"/>
</dbReference>
<dbReference type="SUPFAM" id="SSF46785">
    <property type="entry name" value="Winged helix' DNA-binding domain"/>
    <property type="match status" value="1"/>
</dbReference>
<dbReference type="GO" id="GO:0003700">
    <property type="term" value="F:DNA-binding transcription factor activity"/>
    <property type="evidence" value="ECO:0007669"/>
    <property type="project" value="InterPro"/>
</dbReference>
<dbReference type="InterPro" id="IPR036388">
    <property type="entry name" value="WH-like_DNA-bd_sf"/>
</dbReference>
<dbReference type="STRING" id="60547.GCA_000751215_05877"/>
<protein>
    <submittedName>
        <fullName evidence="6">LysR family transcriptional regulator</fullName>
    </submittedName>
</protein>